<evidence type="ECO:0000256" key="3">
    <source>
        <dbReference type="ARBA" id="ARBA00023125"/>
    </source>
</evidence>
<sequence>MIDLRRLHVLRAVDHYGTVTAAAQALHFTPSAASQQIRQLARDLDVQLLEPQGRGVRLTPAAHSLLAHADAIQARWEQAELDLRADHGAPAGLLRVSGFPMAITVLLAPMAAQLRTRHPRLTVRIQEVMAPESFDLLFEGEIDLAVVEATPHNPPLSDVRFDQQPLLDDPFDLVVPATHRLAGLARIDLAEAAREEWIAPSAESPCRSHVLSACGAAGFTPDFVHYAVDWNVTAHLVAHGLGVALIPRLAHLAPQLPISRVPCAGNPHRKLLSCTRGAGHQRPAVAAALRELHDLAPTAVAWAGRVPELRRGLGDPRTR</sequence>
<evidence type="ECO:0000256" key="2">
    <source>
        <dbReference type="ARBA" id="ARBA00023015"/>
    </source>
</evidence>
<dbReference type="CDD" id="cd08423">
    <property type="entry name" value="PBP2_LTTR_like_6"/>
    <property type="match status" value="1"/>
</dbReference>
<dbReference type="Pfam" id="PF00126">
    <property type="entry name" value="HTH_1"/>
    <property type="match status" value="1"/>
</dbReference>
<accession>A0AB39PNM7</accession>
<dbReference type="SUPFAM" id="SSF53850">
    <property type="entry name" value="Periplasmic binding protein-like II"/>
    <property type="match status" value="1"/>
</dbReference>
<name>A0AB39PNM7_9ACTN</name>
<dbReference type="Pfam" id="PF03466">
    <property type="entry name" value="LysR_substrate"/>
    <property type="match status" value="1"/>
</dbReference>
<evidence type="ECO:0000256" key="1">
    <source>
        <dbReference type="ARBA" id="ARBA00009437"/>
    </source>
</evidence>
<keyword evidence="3" id="KW-0238">DNA-binding</keyword>
<dbReference type="Gene3D" id="1.10.10.10">
    <property type="entry name" value="Winged helix-like DNA-binding domain superfamily/Winged helix DNA-binding domain"/>
    <property type="match status" value="1"/>
</dbReference>
<reference evidence="6" key="1">
    <citation type="submission" date="2024-07" db="EMBL/GenBank/DDBJ databases">
        <authorList>
            <person name="Yu S.T."/>
        </authorList>
    </citation>
    <scope>NUCLEOTIDE SEQUENCE</scope>
    <source>
        <strain evidence="6">R21</strain>
    </source>
</reference>
<organism evidence="6">
    <name type="scientific">Streptomyces sp. R21</name>
    <dbReference type="NCBI Taxonomy" id="3238627"/>
    <lineage>
        <taxon>Bacteria</taxon>
        <taxon>Bacillati</taxon>
        <taxon>Actinomycetota</taxon>
        <taxon>Actinomycetes</taxon>
        <taxon>Kitasatosporales</taxon>
        <taxon>Streptomycetaceae</taxon>
        <taxon>Streptomyces</taxon>
    </lineage>
</organism>
<keyword evidence="2" id="KW-0805">Transcription regulation</keyword>
<gene>
    <name evidence="6" type="ORF">AB5J56_43695</name>
</gene>
<comment type="similarity">
    <text evidence="1">Belongs to the LysR transcriptional regulatory family.</text>
</comment>
<dbReference type="InterPro" id="IPR036390">
    <property type="entry name" value="WH_DNA-bd_sf"/>
</dbReference>
<keyword evidence="4" id="KW-0804">Transcription</keyword>
<evidence type="ECO:0000313" key="6">
    <source>
        <dbReference type="EMBL" id="XDQ31190.1"/>
    </source>
</evidence>
<dbReference type="PANTHER" id="PTHR30346:SF29">
    <property type="entry name" value="LYSR SUBSTRATE-BINDING"/>
    <property type="match status" value="1"/>
</dbReference>
<protein>
    <submittedName>
        <fullName evidence="6">LysR family transcriptional regulator</fullName>
    </submittedName>
</protein>
<dbReference type="GO" id="GO:0003700">
    <property type="term" value="F:DNA-binding transcription factor activity"/>
    <property type="evidence" value="ECO:0007669"/>
    <property type="project" value="InterPro"/>
</dbReference>
<dbReference type="InterPro" id="IPR000847">
    <property type="entry name" value="LysR_HTH_N"/>
</dbReference>
<dbReference type="Gene3D" id="3.40.190.10">
    <property type="entry name" value="Periplasmic binding protein-like II"/>
    <property type="match status" value="2"/>
</dbReference>
<evidence type="ECO:0000259" key="5">
    <source>
        <dbReference type="PROSITE" id="PS50931"/>
    </source>
</evidence>
<dbReference type="PROSITE" id="PS50931">
    <property type="entry name" value="HTH_LYSR"/>
    <property type="match status" value="1"/>
</dbReference>
<dbReference type="InterPro" id="IPR005119">
    <property type="entry name" value="LysR_subst-bd"/>
</dbReference>
<dbReference type="SUPFAM" id="SSF46785">
    <property type="entry name" value="Winged helix' DNA-binding domain"/>
    <property type="match status" value="1"/>
</dbReference>
<dbReference type="EMBL" id="CP163435">
    <property type="protein sequence ID" value="XDQ31190.1"/>
    <property type="molecule type" value="Genomic_DNA"/>
</dbReference>
<dbReference type="RefSeq" id="WP_369241857.1">
    <property type="nucleotide sequence ID" value="NZ_CP163435.1"/>
</dbReference>
<proteinExistence type="inferred from homology"/>
<feature type="domain" description="HTH lysR-type" evidence="5">
    <location>
        <begin position="2"/>
        <end position="59"/>
    </location>
</feature>
<dbReference type="AlphaFoldDB" id="A0AB39PNM7"/>
<dbReference type="GO" id="GO:0003677">
    <property type="term" value="F:DNA binding"/>
    <property type="evidence" value="ECO:0007669"/>
    <property type="project" value="UniProtKB-KW"/>
</dbReference>
<dbReference type="InterPro" id="IPR036388">
    <property type="entry name" value="WH-like_DNA-bd_sf"/>
</dbReference>
<dbReference type="PANTHER" id="PTHR30346">
    <property type="entry name" value="TRANSCRIPTIONAL DUAL REGULATOR HCAR-RELATED"/>
    <property type="match status" value="1"/>
</dbReference>
<evidence type="ECO:0000256" key="4">
    <source>
        <dbReference type="ARBA" id="ARBA00023163"/>
    </source>
</evidence>
<dbReference type="GO" id="GO:0032993">
    <property type="term" value="C:protein-DNA complex"/>
    <property type="evidence" value="ECO:0007669"/>
    <property type="project" value="TreeGrafter"/>
</dbReference>